<dbReference type="EMBL" id="FOMS01000005">
    <property type="protein sequence ID" value="SFE01972.1"/>
    <property type="molecule type" value="Genomic_DNA"/>
</dbReference>
<keyword evidence="1" id="KW-0812">Transmembrane</keyword>
<dbReference type="PANTHER" id="PTHR40394">
    <property type="entry name" value="LIPOPROTEIN-RELATED"/>
    <property type="match status" value="1"/>
</dbReference>
<keyword evidence="1" id="KW-1133">Transmembrane helix</keyword>
<dbReference type="Pfam" id="PF11821">
    <property type="entry name" value="ActD"/>
    <property type="match status" value="1"/>
</dbReference>
<reference evidence="2 3" key="1">
    <citation type="submission" date="2016-10" db="EMBL/GenBank/DDBJ databases">
        <authorList>
            <person name="Varghese N."/>
            <person name="Submissions S."/>
        </authorList>
    </citation>
    <scope>NUCLEOTIDE SEQUENCE [LARGE SCALE GENOMIC DNA]</scope>
    <source>
        <strain evidence="3">YIM D21,KCTC 23444,ACCC 10710</strain>
    </source>
</reference>
<gene>
    <name evidence="2" type="ORF">SAMN04515678_105221</name>
</gene>
<organism evidence="2 3">
    <name type="scientific">Roseivivax sediminis</name>
    <dbReference type="NCBI Taxonomy" id="936889"/>
    <lineage>
        <taxon>Bacteria</taxon>
        <taxon>Pseudomonadati</taxon>
        <taxon>Pseudomonadota</taxon>
        <taxon>Alphaproteobacteria</taxon>
        <taxon>Rhodobacterales</taxon>
        <taxon>Roseobacteraceae</taxon>
        <taxon>Roseivivax</taxon>
    </lineage>
</organism>
<dbReference type="InterPro" id="IPR021776">
    <property type="entry name" value="ActD"/>
</dbReference>
<protein>
    <recommendedName>
        <fullName evidence="4">Quinol:cytochrome c oxidoreductase membrane protein</fullName>
    </recommendedName>
</protein>
<name>A0A1I1X3P9_9RHOB</name>
<dbReference type="AlphaFoldDB" id="A0A1I1X3P9"/>
<sequence length="170" mass="18235">MSRKLLLVFTEVAPMVAAVRSLRGEGVTGLDAHTPWRVPEIENALEPDGPGVRRAMLIGGALAASATFAFQAWSAVWFYPLDIGGRPLFSWPAFGFATFEMAILGAAVTGFVTMIRRCGLPRLNHPFFATAETEAATDDTLYLSVPEAAAPDRLRLSKLSGLQGIVEVDG</sequence>
<accession>A0A1I1X3P9</accession>
<evidence type="ECO:0000313" key="3">
    <source>
        <dbReference type="Proteomes" id="UP000325289"/>
    </source>
</evidence>
<evidence type="ECO:0008006" key="4">
    <source>
        <dbReference type="Google" id="ProtNLM"/>
    </source>
</evidence>
<evidence type="ECO:0000313" key="2">
    <source>
        <dbReference type="EMBL" id="SFE01972.1"/>
    </source>
</evidence>
<dbReference type="PANTHER" id="PTHR40394:SF2">
    <property type="entry name" value="QUINOL:CYTOCHROME C OXIDOREDUCTASE MEMBRANE PROTEIN"/>
    <property type="match status" value="1"/>
</dbReference>
<dbReference type="RefSeq" id="WP_149755749.1">
    <property type="nucleotide sequence ID" value="NZ_FOMS01000005.1"/>
</dbReference>
<feature type="transmembrane region" description="Helical" evidence="1">
    <location>
        <begin position="91"/>
        <end position="115"/>
    </location>
</feature>
<keyword evidence="1" id="KW-0472">Membrane</keyword>
<feature type="transmembrane region" description="Helical" evidence="1">
    <location>
        <begin position="55"/>
        <end position="79"/>
    </location>
</feature>
<proteinExistence type="predicted"/>
<dbReference type="OrthoDB" id="9792475at2"/>
<dbReference type="Proteomes" id="UP000325289">
    <property type="component" value="Unassembled WGS sequence"/>
</dbReference>
<evidence type="ECO:0000256" key="1">
    <source>
        <dbReference type="SAM" id="Phobius"/>
    </source>
</evidence>
<keyword evidence="3" id="KW-1185">Reference proteome</keyword>